<name>A0A256G1U0_9HYPH</name>
<keyword evidence="2" id="KW-1185">Reference proteome</keyword>
<accession>A0A256G1U0</accession>
<proteinExistence type="predicted"/>
<dbReference type="Proteomes" id="UP000215590">
    <property type="component" value="Unassembled WGS sequence"/>
</dbReference>
<gene>
    <name evidence="1" type="ORF">CEV31_0685</name>
</gene>
<comment type="caution">
    <text evidence="1">The sequence shown here is derived from an EMBL/GenBank/DDBJ whole genome shotgun (WGS) entry which is preliminary data.</text>
</comment>
<dbReference type="AlphaFoldDB" id="A0A256G1U0"/>
<reference evidence="1 2" key="1">
    <citation type="submission" date="2017-07" db="EMBL/GenBank/DDBJ databases">
        <title>Phylogenetic study on the rhizospheric bacterium Ochrobactrum sp. A44.</title>
        <authorList>
            <person name="Krzyzanowska D.M."/>
            <person name="Ossowicki A."/>
            <person name="Rajewska M."/>
            <person name="Maciag T."/>
            <person name="Kaczynski Z."/>
            <person name="Czerwicka M."/>
            <person name="Jafra S."/>
        </authorList>
    </citation>
    <scope>NUCLEOTIDE SEQUENCE [LARGE SCALE GENOMIC DNA]</scope>
    <source>
        <strain evidence="1 2">DSM 7216</strain>
    </source>
</reference>
<evidence type="ECO:0000313" key="1">
    <source>
        <dbReference type="EMBL" id="OYR21064.1"/>
    </source>
</evidence>
<evidence type="ECO:0000313" key="2">
    <source>
        <dbReference type="Proteomes" id="UP000215590"/>
    </source>
</evidence>
<organism evidence="1 2">
    <name type="scientific">Brucella thiophenivorans</name>
    <dbReference type="NCBI Taxonomy" id="571255"/>
    <lineage>
        <taxon>Bacteria</taxon>
        <taxon>Pseudomonadati</taxon>
        <taxon>Pseudomonadota</taxon>
        <taxon>Alphaproteobacteria</taxon>
        <taxon>Hyphomicrobiales</taxon>
        <taxon>Brucellaceae</taxon>
        <taxon>Brucella/Ochrobactrum group</taxon>
        <taxon>Brucella</taxon>
    </lineage>
</organism>
<sequence length="37" mass="4274">MDHTILRQFGFCHPIDKNPSNNCNGMALGNWTYFTKT</sequence>
<dbReference type="EMBL" id="NNRJ01000012">
    <property type="protein sequence ID" value="OYR21064.1"/>
    <property type="molecule type" value="Genomic_DNA"/>
</dbReference>
<protein>
    <submittedName>
        <fullName evidence="1">Uncharacterized protein</fullName>
    </submittedName>
</protein>